<feature type="compositionally biased region" description="Basic and acidic residues" evidence="1">
    <location>
        <begin position="112"/>
        <end position="126"/>
    </location>
</feature>
<evidence type="ECO:0000256" key="1">
    <source>
        <dbReference type="SAM" id="MobiDB-lite"/>
    </source>
</evidence>
<dbReference type="EMBL" id="CP000596">
    <property type="protein sequence ID" value="ABP00340.1"/>
    <property type="molecule type" value="Genomic_DNA"/>
</dbReference>
<feature type="region of interest" description="Disordered" evidence="1">
    <location>
        <begin position="420"/>
        <end position="452"/>
    </location>
</feature>
<evidence type="ECO:0000313" key="3">
    <source>
        <dbReference type="Proteomes" id="UP000001568"/>
    </source>
</evidence>
<dbReference type="RefSeq" id="XP_001422046.1">
    <property type="nucleotide sequence ID" value="XM_001422009.1"/>
</dbReference>
<dbReference type="KEGG" id="olu:OSTLU_28170"/>
<dbReference type="GeneID" id="5005950"/>
<feature type="compositionally biased region" description="Basic and acidic residues" evidence="1">
    <location>
        <begin position="350"/>
        <end position="360"/>
    </location>
</feature>
<dbReference type="OMA" id="GAYHERK"/>
<organism evidence="2 3">
    <name type="scientific">Ostreococcus lucimarinus (strain CCE9901)</name>
    <dbReference type="NCBI Taxonomy" id="436017"/>
    <lineage>
        <taxon>Eukaryota</taxon>
        <taxon>Viridiplantae</taxon>
        <taxon>Chlorophyta</taxon>
        <taxon>Mamiellophyceae</taxon>
        <taxon>Mamiellales</taxon>
        <taxon>Bathycoccaceae</taxon>
        <taxon>Ostreococcus</taxon>
    </lineage>
</organism>
<reference evidence="2 3" key="1">
    <citation type="journal article" date="2007" name="Proc. Natl. Acad. Sci. U.S.A.">
        <title>The tiny eukaryote Ostreococcus provides genomic insights into the paradox of plankton speciation.</title>
        <authorList>
            <person name="Palenik B."/>
            <person name="Grimwood J."/>
            <person name="Aerts A."/>
            <person name="Rouze P."/>
            <person name="Salamov A."/>
            <person name="Putnam N."/>
            <person name="Dupont C."/>
            <person name="Jorgensen R."/>
            <person name="Derelle E."/>
            <person name="Rombauts S."/>
            <person name="Zhou K."/>
            <person name="Otillar R."/>
            <person name="Merchant S.S."/>
            <person name="Podell S."/>
            <person name="Gaasterland T."/>
            <person name="Napoli C."/>
            <person name="Gendler K."/>
            <person name="Manuell A."/>
            <person name="Tai V."/>
            <person name="Vallon O."/>
            <person name="Piganeau G."/>
            <person name="Jancek S."/>
            <person name="Heijde M."/>
            <person name="Jabbari K."/>
            <person name="Bowler C."/>
            <person name="Lohr M."/>
            <person name="Robbens S."/>
            <person name="Werner G."/>
            <person name="Dubchak I."/>
            <person name="Pazour G.J."/>
            <person name="Ren Q."/>
            <person name="Paulsen I."/>
            <person name="Delwiche C."/>
            <person name="Schmutz J."/>
            <person name="Rokhsar D."/>
            <person name="Van de Peer Y."/>
            <person name="Moreau H."/>
            <person name="Grigoriev I.V."/>
        </authorList>
    </citation>
    <scope>NUCLEOTIDE SEQUENCE [LARGE SCALE GENOMIC DNA]</scope>
    <source>
        <strain evidence="2 3">CCE9901</strain>
    </source>
</reference>
<sequence>MRDETKWEFEAPKYFDFDADASDDEGSEAYFESEAPTRLTTPRGKTAAAPANSWRAPAVVAITDATQAFLSDPANRGVGGDVDRTSPREGMKSAARRGGETPGRTPRRLGAPRREVVTGSSTDKKVRSAAKTPKSEDVKTPVRRSPRLALMFARSSEKKDGSEASAATKSTTKSARKSRFASQTPAKRILKTPRPIVPRAALIAKHKQVVMSAAKKKTSAKVIAASSRLLKGTQNTDSGVEKFRSRKEKLRAFEIGGRTTDYEDLTLIPAATTTTKARSPKFTNTRIKQKILTTEERELLEIEKMKAAMEKEKVRRRASSYAPPYTTIKSKVLKTLTSARASKAAAPSERAVDDAADAVRRTRSRRTSAPTMYGAIEDEQTPDLRDNKRKRISITGAVLTEIKPFNLTTERRGAYHERKFARMREDEEERENASRPRFTATPIPRNQRAGVSITRQQLASMLGRDGK</sequence>
<name>A4S9E1_OSTLU</name>
<feature type="compositionally biased region" description="Acidic residues" evidence="1">
    <location>
        <begin position="18"/>
        <end position="27"/>
    </location>
</feature>
<feature type="region of interest" description="Disordered" evidence="1">
    <location>
        <begin position="18"/>
        <end position="52"/>
    </location>
</feature>
<feature type="compositionally biased region" description="Basic and acidic residues" evidence="1">
    <location>
        <begin position="81"/>
        <end position="91"/>
    </location>
</feature>
<accession>A4S9E1</accession>
<feature type="region of interest" description="Disordered" evidence="1">
    <location>
        <begin position="70"/>
        <end position="193"/>
    </location>
</feature>
<feature type="compositionally biased region" description="Low complexity" evidence="1">
    <location>
        <begin position="164"/>
        <end position="173"/>
    </location>
</feature>
<proteinExistence type="predicted"/>
<feature type="region of interest" description="Disordered" evidence="1">
    <location>
        <begin position="347"/>
        <end position="367"/>
    </location>
</feature>
<dbReference type="AlphaFoldDB" id="A4S9E1"/>
<keyword evidence="3" id="KW-1185">Reference proteome</keyword>
<dbReference type="Proteomes" id="UP000001568">
    <property type="component" value="Chromosome 16"/>
</dbReference>
<dbReference type="OrthoDB" id="10512110at2759"/>
<protein>
    <submittedName>
        <fullName evidence="2">Uncharacterized protein</fullName>
    </submittedName>
</protein>
<dbReference type="HOGENOM" id="CLU_534605_0_0_1"/>
<gene>
    <name evidence="2" type="ORF">OSTLU_28170</name>
</gene>
<dbReference type="Gramene" id="ABP00340">
    <property type="protein sequence ID" value="ABP00340"/>
    <property type="gene ID" value="OSTLU_28170"/>
</dbReference>
<evidence type="ECO:0000313" key="2">
    <source>
        <dbReference type="EMBL" id="ABP00340.1"/>
    </source>
</evidence>